<dbReference type="EMBL" id="PYDT01000005">
    <property type="protein sequence ID" value="THU60621.1"/>
    <property type="molecule type" value="Genomic_DNA"/>
</dbReference>
<name>A0A4S8JFK1_MUSBA</name>
<evidence type="ECO:0000256" key="1">
    <source>
        <dbReference type="SAM" id="MobiDB-lite"/>
    </source>
</evidence>
<organism evidence="2 3">
    <name type="scientific">Musa balbisiana</name>
    <name type="common">Banana</name>
    <dbReference type="NCBI Taxonomy" id="52838"/>
    <lineage>
        <taxon>Eukaryota</taxon>
        <taxon>Viridiplantae</taxon>
        <taxon>Streptophyta</taxon>
        <taxon>Embryophyta</taxon>
        <taxon>Tracheophyta</taxon>
        <taxon>Spermatophyta</taxon>
        <taxon>Magnoliopsida</taxon>
        <taxon>Liliopsida</taxon>
        <taxon>Zingiberales</taxon>
        <taxon>Musaceae</taxon>
        <taxon>Musa</taxon>
    </lineage>
</organism>
<evidence type="ECO:0000313" key="3">
    <source>
        <dbReference type="Proteomes" id="UP000317650"/>
    </source>
</evidence>
<gene>
    <name evidence="2" type="ORF">C4D60_Mb07t14710</name>
</gene>
<feature type="compositionally biased region" description="Pro residues" evidence="1">
    <location>
        <begin position="52"/>
        <end position="64"/>
    </location>
</feature>
<feature type="region of interest" description="Disordered" evidence="1">
    <location>
        <begin position="46"/>
        <end position="80"/>
    </location>
</feature>
<accession>A0A4S8JFK1</accession>
<dbReference type="Proteomes" id="UP000317650">
    <property type="component" value="Chromosome 7"/>
</dbReference>
<dbReference type="AlphaFoldDB" id="A0A4S8JFK1"/>
<proteinExistence type="predicted"/>
<evidence type="ECO:0000313" key="2">
    <source>
        <dbReference type="EMBL" id="THU60621.1"/>
    </source>
</evidence>
<keyword evidence="3" id="KW-1185">Reference proteome</keyword>
<protein>
    <submittedName>
        <fullName evidence="2">Uncharacterized protein</fullName>
    </submittedName>
</protein>
<sequence>MGCAEGCLDTNPSSACGGTPRDDLAGALCGVGGDVVGARNMPYHFSLLRNPNTPPTPPPPPPNRGTPRDPSKWARVVSGS</sequence>
<reference evidence="2 3" key="1">
    <citation type="journal article" date="2019" name="Nat. Plants">
        <title>Genome sequencing of Musa balbisiana reveals subgenome evolution and function divergence in polyploid bananas.</title>
        <authorList>
            <person name="Yao X."/>
        </authorList>
    </citation>
    <scope>NUCLEOTIDE SEQUENCE [LARGE SCALE GENOMIC DNA]</scope>
    <source>
        <strain evidence="3">cv. DH-PKW</strain>
        <tissue evidence="2">Leaves</tissue>
    </source>
</reference>
<comment type="caution">
    <text evidence="2">The sequence shown here is derived from an EMBL/GenBank/DDBJ whole genome shotgun (WGS) entry which is preliminary data.</text>
</comment>